<dbReference type="Gene3D" id="1.10.150.770">
    <property type="match status" value="1"/>
</dbReference>
<dbReference type="InterPro" id="IPR001460">
    <property type="entry name" value="PCN-bd_Tpept"/>
</dbReference>
<evidence type="ECO:0000313" key="5">
    <source>
        <dbReference type="EMBL" id="SEM28870.1"/>
    </source>
</evidence>
<dbReference type="OrthoDB" id="9789078at2"/>
<dbReference type="SUPFAM" id="SSF54184">
    <property type="entry name" value="Penicillin-binding protein 2x (pbp-2x), c-terminal domain"/>
    <property type="match status" value="1"/>
</dbReference>
<dbReference type="GO" id="GO:0004180">
    <property type="term" value="F:carboxypeptidase activity"/>
    <property type="evidence" value="ECO:0007669"/>
    <property type="project" value="UniProtKB-KW"/>
</dbReference>
<dbReference type="InterPro" id="IPR036138">
    <property type="entry name" value="PBP_dimer_sf"/>
</dbReference>
<evidence type="ECO:0000313" key="6">
    <source>
        <dbReference type="Proteomes" id="UP000198744"/>
    </source>
</evidence>
<sequence length="668" mass="73241">MNTESLKWLRFRLVTLLVFFVVLFVALFSRAIHLQIMSGKALKELAERQHTKTLQLPPERGIIFDRNGEKIAASLQVDSVCADPSKMARPADVAVRVTSLLNVDRQDVMKKLLHSKRFCWIARRIPSEQARQVEEANIEGIFLVKEPKRFYPNGELASQLVGLVGLDSVGLEGLEIKYDQYLKGTPEKLVWTRDAKGKMLFPRVEKASVSSDESVNLVLTIDSRIQHLVESQLKAAVQEKGAKGGLAIVMDPKTGEILAMANSPGFDPNALLTVSLENKKNKVVTDCFDPGSTFKPFLVAAALEEGAVRESDRFFCENGAYAIANRVIHEAKRKRHGVLTVHDILKYSSNIGSVKIAEKLGKEKFYEYIRNFGFGAKTGIDLPGEIPGLLRPVNDWTRVDAATIAFGQGISVTAIQLITALSTIANQGTMMKPHVVRALVDKKGQIIHEYSPTAVRRVISPDTARRLTAIMTDIVGQEDGTGKNARIESVSVAGKTGTSQKYDSARHAYSSERVKTSFMGFFPAENPQVAILVILDEPQKDRWGGVASAPVFKAIGEQILTCFKPYIRPNPLPETDREENTGVKLKLVNASASSDLSAPVAATGMAGNDESLMPDFVGLSIRDVLRKARQRGIEIKVAGNGWATQQRPAPGTPITRTTACSVLFSHGN</sequence>
<dbReference type="GO" id="GO:0008658">
    <property type="term" value="F:penicillin binding"/>
    <property type="evidence" value="ECO:0007669"/>
    <property type="project" value="InterPro"/>
</dbReference>
<dbReference type="PROSITE" id="PS51178">
    <property type="entry name" value="PASTA"/>
    <property type="match status" value="1"/>
</dbReference>
<dbReference type="Gene3D" id="3.90.1310.10">
    <property type="entry name" value="Penicillin-binding protein 2a (Domain 2)"/>
    <property type="match status" value="1"/>
</dbReference>
<organism evidence="5 6">
    <name type="scientific">Syntrophus gentianae</name>
    <dbReference type="NCBI Taxonomy" id="43775"/>
    <lineage>
        <taxon>Bacteria</taxon>
        <taxon>Pseudomonadati</taxon>
        <taxon>Thermodesulfobacteriota</taxon>
        <taxon>Syntrophia</taxon>
        <taxon>Syntrophales</taxon>
        <taxon>Syntrophaceae</taxon>
        <taxon>Syntrophus</taxon>
    </lineage>
</organism>
<feature type="domain" description="PASTA" evidence="4">
    <location>
        <begin position="607"/>
        <end position="666"/>
    </location>
</feature>
<dbReference type="Pfam" id="PF03717">
    <property type="entry name" value="PBP_dimer"/>
    <property type="match status" value="1"/>
</dbReference>
<dbReference type="InterPro" id="IPR005543">
    <property type="entry name" value="PASTA_dom"/>
</dbReference>
<dbReference type="GO" id="GO:0071555">
    <property type="term" value="P:cell wall organization"/>
    <property type="evidence" value="ECO:0007669"/>
    <property type="project" value="TreeGrafter"/>
</dbReference>
<dbReference type="PANTHER" id="PTHR30627:SF1">
    <property type="entry name" value="PEPTIDOGLYCAN D,D-TRANSPEPTIDASE FTSI"/>
    <property type="match status" value="1"/>
</dbReference>
<keyword evidence="2" id="KW-0121">Carboxypeptidase</keyword>
<dbReference type="Proteomes" id="UP000198744">
    <property type="component" value="Unassembled WGS sequence"/>
</dbReference>
<evidence type="ECO:0000256" key="3">
    <source>
        <dbReference type="ARBA" id="ARBA00023136"/>
    </source>
</evidence>
<evidence type="ECO:0000256" key="2">
    <source>
        <dbReference type="ARBA" id="ARBA00022645"/>
    </source>
</evidence>
<dbReference type="InterPro" id="IPR050515">
    <property type="entry name" value="Beta-lactam/transpept"/>
</dbReference>
<evidence type="ECO:0000259" key="4">
    <source>
        <dbReference type="PROSITE" id="PS51178"/>
    </source>
</evidence>
<reference evidence="5 6" key="1">
    <citation type="submission" date="2016-10" db="EMBL/GenBank/DDBJ databases">
        <authorList>
            <person name="de Groot N.N."/>
        </authorList>
    </citation>
    <scope>NUCLEOTIDE SEQUENCE [LARGE SCALE GENOMIC DNA]</scope>
    <source>
        <strain evidence="5 6">DSM 8423</strain>
    </source>
</reference>
<dbReference type="Gene3D" id="3.40.710.10">
    <property type="entry name" value="DD-peptidase/beta-lactamase superfamily"/>
    <property type="match status" value="1"/>
</dbReference>
<dbReference type="Gene3D" id="3.30.450.330">
    <property type="match status" value="1"/>
</dbReference>
<dbReference type="STRING" id="43775.SAMN04489760_10966"/>
<keyword evidence="6" id="KW-1185">Reference proteome</keyword>
<dbReference type="Pfam" id="PF03793">
    <property type="entry name" value="PASTA"/>
    <property type="match status" value="1"/>
</dbReference>
<proteinExistence type="predicted"/>
<dbReference type="AlphaFoldDB" id="A0A1H7X4S5"/>
<dbReference type="RefSeq" id="WP_093883185.1">
    <property type="nucleotide sequence ID" value="NZ_FOBS01000009.1"/>
</dbReference>
<name>A0A1H7X4S5_9BACT</name>
<accession>A0A1H7X4S5</accession>
<dbReference type="SUPFAM" id="SSF56519">
    <property type="entry name" value="Penicillin binding protein dimerisation domain"/>
    <property type="match status" value="1"/>
</dbReference>
<gene>
    <name evidence="5" type="ORF">SAMN04489760_10966</name>
</gene>
<dbReference type="InterPro" id="IPR012338">
    <property type="entry name" value="Beta-lactam/transpept-like"/>
</dbReference>
<dbReference type="EMBL" id="FOBS01000009">
    <property type="protein sequence ID" value="SEM28870.1"/>
    <property type="molecule type" value="Genomic_DNA"/>
</dbReference>
<dbReference type="SUPFAM" id="SSF56601">
    <property type="entry name" value="beta-lactamase/transpeptidase-like"/>
    <property type="match status" value="1"/>
</dbReference>
<evidence type="ECO:0000256" key="1">
    <source>
        <dbReference type="ARBA" id="ARBA00004370"/>
    </source>
</evidence>
<keyword evidence="3" id="KW-0472">Membrane</keyword>
<dbReference type="Pfam" id="PF00905">
    <property type="entry name" value="Transpeptidase"/>
    <property type="match status" value="1"/>
</dbReference>
<comment type="subcellular location">
    <subcellularLocation>
        <location evidence="1">Membrane</location>
    </subcellularLocation>
</comment>
<dbReference type="CDD" id="cd06575">
    <property type="entry name" value="PASTA_Pbp2x-like_2"/>
    <property type="match status" value="1"/>
</dbReference>
<dbReference type="InterPro" id="IPR005311">
    <property type="entry name" value="PBP_dimer"/>
</dbReference>
<keyword evidence="2" id="KW-0645">Protease</keyword>
<keyword evidence="2" id="KW-0378">Hydrolase</keyword>
<dbReference type="GO" id="GO:0005886">
    <property type="term" value="C:plasma membrane"/>
    <property type="evidence" value="ECO:0007669"/>
    <property type="project" value="TreeGrafter"/>
</dbReference>
<dbReference type="PANTHER" id="PTHR30627">
    <property type="entry name" value="PEPTIDOGLYCAN D,D-TRANSPEPTIDASE"/>
    <property type="match status" value="1"/>
</dbReference>
<protein>
    <submittedName>
        <fullName evidence="5">Peptidoglycan synthetase FtsI</fullName>
    </submittedName>
</protein>